<feature type="transmembrane region" description="Helical" evidence="6">
    <location>
        <begin position="142"/>
        <end position="163"/>
    </location>
</feature>
<dbReference type="SUPFAM" id="SSF55469">
    <property type="entry name" value="FMN-dependent nitroreductase-like"/>
    <property type="match status" value="1"/>
</dbReference>
<evidence type="ECO:0000259" key="7">
    <source>
        <dbReference type="Pfam" id="PF00881"/>
    </source>
</evidence>
<keyword evidence="3" id="KW-0285">Flavoprotein</keyword>
<evidence type="ECO:0000256" key="2">
    <source>
        <dbReference type="ARBA" id="ARBA00007118"/>
    </source>
</evidence>
<dbReference type="RefSeq" id="WP_212008336.1">
    <property type="nucleotide sequence ID" value="NZ_JAAFYZ010000016.1"/>
</dbReference>
<comment type="similarity">
    <text evidence="2">Belongs to the nitroreductase family.</text>
</comment>
<keyword evidence="4" id="KW-0288">FMN</keyword>
<accession>A0ABS5KKX8</accession>
<dbReference type="PANTHER" id="PTHR43673:SF2">
    <property type="entry name" value="NITROREDUCTASE"/>
    <property type="match status" value="1"/>
</dbReference>
<keyword evidence="6" id="KW-0472">Membrane</keyword>
<name>A0ABS5KKX8_9ACTN</name>
<evidence type="ECO:0000256" key="1">
    <source>
        <dbReference type="ARBA" id="ARBA00001917"/>
    </source>
</evidence>
<dbReference type="EMBL" id="JAAFYZ010000016">
    <property type="protein sequence ID" value="MBS2546692.1"/>
    <property type="molecule type" value="Genomic_DNA"/>
</dbReference>
<comment type="cofactor">
    <cofactor evidence="1">
        <name>FMN</name>
        <dbReference type="ChEBI" id="CHEBI:58210"/>
    </cofactor>
</comment>
<feature type="transmembrane region" description="Helical" evidence="6">
    <location>
        <begin position="109"/>
        <end position="130"/>
    </location>
</feature>
<dbReference type="InterPro" id="IPR000415">
    <property type="entry name" value="Nitroreductase-like"/>
</dbReference>
<dbReference type="Proteomes" id="UP000730482">
    <property type="component" value="Unassembled WGS sequence"/>
</dbReference>
<organism evidence="8 9">
    <name type="scientific">Catenulispora pinistramenti</name>
    <dbReference type="NCBI Taxonomy" id="2705254"/>
    <lineage>
        <taxon>Bacteria</taxon>
        <taxon>Bacillati</taxon>
        <taxon>Actinomycetota</taxon>
        <taxon>Actinomycetes</taxon>
        <taxon>Catenulisporales</taxon>
        <taxon>Catenulisporaceae</taxon>
        <taxon>Catenulispora</taxon>
    </lineage>
</organism>
<evidence type="ECO:0000313" key="9">
    <source>
        <dbReference type="Proteomes" id="UP000730482"/>
    </source>
</evidence>
<dbReference type="Pfam" id="PF00881">
    <property type="entry name" value="Nitroreductase"/>
    <property type="match status" value="1"/>
</dbReference>
<feature type="domain" description="Nitroreductase" evidence="7">
    <location>
        <begin position="13"/>
        <end position="162"/>
    </location>
</feature>
<proteinExistence type="inferred from homology"/>
<dbReference type="PANTHER" id="PTHR43673">
    <property type="entry name" value="NAD(P)H NITROREDUCTASE YDGI-RELATED"/>
    <property type="match status" value="1"/>
</dbReference>
<gene>
    <name evidence="8" type="ORF">KGQ19_07410</name>
</gene>
<keyword evidence="9" id="KW-1185">Reference proteome</keyword>
<dbReference type="InterPro" id="IPR029479">
    <property type="entry name" value="Nitroreductase"/>
</dbReference>
<keyword evidence="6" id="KW-1133">Transmembrane helix</keyword>
<evidence type="ECO:0000256" key="5">
    <source>
        <dbReference type="ARBA" id="ARBA00023002"/>
    </source>
</evidence>
<keyword evidence="5" id="KW-0560">Oxidoreductase</keyword>
<reference evidence="8 9" key="1">
    <citation type="submission" date="2020-02" db="EMBL/GenBank/DDBJ databases">
        <title>Acidophilic actinobacteria isolated from forest soil.</title>
        <authorList>
            <person name="Golinska P."/>
        </authorList>
    </citation>
    <scope>NUCLEOTIDE SEQUENCE [LARGE SCALE GENOMIC DNA]</scope>
    <source>
        <strain evidence="8 9">NL8</strain>
    </source>
</reference>
<evidence type="ECO:0000256" key="4">
    <source>
        <dbReference type="ARBA" id="ARBA00022643"/>
    </source>
</evidence>
<evidence type="ECO:0000256" key="6">
    <source>
        <dbReference type="SAM" id="Phobius"/>
    </source>
</evidence>
<evidence type="ECO:0000313" key="8">
    <source>
        <dbReference type="EMBL" id="MBS2546692.1"/>
    </source>
</evidence>
<dbReference type="Gene3D" id="3.40.109.10">
    <property type="entry name" value="NADH Oxidase"/>
    <property type="match status" value="1"/>
</dbReference>
<protein>
    <submittedName>
        <fullName evidence="8">Nitroreductase family protein</fullName>
    </submittedName>
</protein>
<evidence type="ECO:0000256" key="3">
    <source>
        <dbReference type="ARBA" id="ARBA00022630"/>
    </source>
</evidence>
<comment type="caution">
    <text evidence="8">The sequence shown here is derived from an EMBL/GenBank/DDBJ whole genome shotgun (WGS) entry which is preliminary data.</text>
</comment>
<keyword evidence="6" id="KW-0812">Transmembrane</keyword>
<sequence length="191" mass="20430">MTQDDRPVVQALEDRRSCAGFRPSSVGLDEICSIAEVAGLAPSELDLQPWRVHVAQGSALDRVCSALLESNVAKARAAGTALVLSGDTATVDDSPVAARFYENRSRRDFVLRNVSMYLMAFMLVAESRGLATRPMAGFDEEALSAVCGFAPTQFPVAVLLIGASDGRQPGQRGRRLDPAVMVVRLGDGAHR</sequence>